<protein>
    <submittedName>
        <fullName evidence="1">Uncharacterized protein</fullName>
    </submittedName>
</protein>
<organism evidence="1 2">
    <name type="scientific">Parvularcula maris</name>
    <dbReference type="NCBI Taxonomy" id="2965077"/>
    <lineage>
        <taxon>Bacteria</taxon>
        <taxon>Pseudomonadati</taxon>
        <taxon>Pseudomonadota</taxon>
        <taxon>Alphaproteobacteria</taxon>
        <taxon>Parvularculales</taxon>
        <taxon>Parvularculaceae</taxon>
        <taxon>Parvularcula</taxon>
    </lineage>
</organism>
<dbReference type="RefSeq" id="WP_256619033.1">
    <property type="nucleotide sequence ID" value="NZ_JANIBC010000004.1"/>
</dbReference>
<gene>
    <name evidence="1" type="ORF">NOG11_07140</name>
</gene>
<dbReference type="Proteomes" id="UP001142610">
    <property type="component" value="Unassembled WGS sequence"/>
</dbReference>
<evidence type="ECO:0000313" key="1">
    <source>
        <dbReference type="EMBL" id="MCQ8185165.1"/>
    </source>
</evidence>
<evidence type="ECO:0000313" key="2">
    <source>
        <dbReference type="Proteomes" id="UP001142610"/>
    </source>
</evidence>
<proteinExistence type="predicted"/>
<keyword evidence="2" id="KW-1185">Reference proteome</keyword>
<name>A0A9X2L8Q9_9PROT</name>
<dbReference type="AlphaFoldDB" id="A0A9X2L8Q9"/>
<accession>A0A9X2L8Q9</accession>
<sequence length="70" mass="8093">MKLWANIQELILGRYERSKDEASVRIAGRLARGNISTQNGFIMDDEAFDRLCRHGDKAIKRLNRHISHAE</sequence>
<reference evidence="1" key="1">
    <citation type="submission" date="2022-07" db="EMBL/GenBank/DDBJ databases">
        <title>Parvularcula maris sp. nov., an algicidal bacterium isolated from seawater.</title>
        <authorList>
            <person name="Li F."/>
        </authorList>
    </citation>
    <scope>NUCLEOTIDE SEQUENCE</scope>
    <source>
        <strain evidence="1">BGMRC 0090</strain>
    </source>
</reference>
<comment type="caution">
    <text evidence="1">The sequence shown here is derived from an EMBL/GenBank/DDBJ whole genome shotgun (WGS) entry which is preliminary data.</text>
</comment>
<dbReference type="EMBL" id="JANIBC010000004">
    <property type="protein sequence ID" value="MCQ8185165.1"/>
    <property type="molecule type" value="Genomic_DNA"/>
</dbReference>